<evidence type="ECO:0000313" key="4">
    <source>
        <dbReference type="Proteomes" id="UP000198670"/>
    </source>
</evidence>
<dbReference type="SUPFAM" id="SSF55961">
    <property type="entry name" value="Bet v1-like"/>
    <property type="match status" value="1"/>
</dbReference>
<dbReference type="EMBL" id="FOQO01000007">
    <property type="protein sequence ID" value="SFJ11035.1"/>
    <property type="molecule type" value="Genomic_DNA"/>
</dbReference>
<reference evidence="3 4" key="1">
    <citation type="submission" date="2016-10" db="EMBL/GenBank/DDBJ databases">
        <authorList>
            <person name="de Groot N.N."/>
        </authorList>
    </citation>
    <scope>NUCLEOTIDE SEQUENCE [LARGE SCALE GENOMIC DNA]</scope>
    <source>
        <strain evidence="3 4">RK1</strain>
    </source>
</reference>
<organism evidence="3 4">
    <name type="scientific">Parapedobacter indicus</name>
    <dbReference type="NCBI Taxonomy" id="1477437"/>
    <lineage>
        <taxon>Bacteria</taxon>
        <taxon>Pseudomonadati</taxon>
        <taxon>Bacteroidota</taxon>
        <taxon>Sphingobacteriia</taxon>
        <taxon>Sphingobacteriales</taxon>
        <taxon>Sphingobacteriaceae</taxon>
        <taxon>Parapedobacter</taxon>
    </lineage>
</organism>
<protein>
    <submittedName>
        <fullName evidence="3">Activator of Hsp90 ATPase homolog 1-like protein</fullName>
    </submittedName>
</protein>
<evidence type="ECO:0000313" key="3">
    <source>
        <dbReference type="EMBL" id="SFJ11035.1"/>
    </source>
</evidence>
<dbReference type="OrthoDB" id="384974at2"/>
<keyword evidence="4" id="KW-1185">Reference proteome</keyword>
<dbReference type="STRING" id="1477437.SAMN05444682_107265"/>
<gene>
    <name evidence="3" type="ORF">SAMN05444682_107265</name>
</gene>
<dbReference type="InterPro" id="IPR023393">
    <property type="entry name" value="START-like_dom_sf"/>
</dbReference>
<feature type="domain" description="Activator of Hsp90 ATPase homologue 1/2-like C-terminal" evidence="2">
    <location>
        <begin position="11"/>
        <end position="150"/>
    </location>
</feature>
<dbReference type="Gene3D" id="3.30.530.20">
    <property type="match status" value="1"/>
</dbReference>
<evidence type="ECO:0000256" key="1">
    <source>
        <dbReference type="ARBA" id="ARBA00006817"/>
    </source>
</evidence>
<evidence type="ECO:0000259" key="2">
    <source>
        <dbReference type="Pfam" id="PF08327"/>
    </source>
</evidence>
<dbReference type="RefSeq" id="WP_090628320.1">
    <property type="nucleotide sequence ID" value="NZ_FOQO01000007.1"/>
</dbReference>
<dbReference type="InterPro" id="IPR013538">
    <property type="entry name" value="ASHA1/2-like_C"/>
</dbReference>
<accession>A0A1I3NP39</accession>
<proteinExistence type="inferred from homology"/>
<name>A0A1I3NP39_9SPHI</name>
<dbReference type="AlphaFoldDB" id="A0A1I3NP39"/>
<dbReference type="Proteomes" id="UP000198670">
    <property type="component" value="Unassembled WGS sequence"/>
</dbReference>
<sequence>MERMQFTTSIDAPVATVYDKMIGKETFKQWTSVFNPSSDYEGGNMEGNWEKGSKVLFVGTNKEGKREGMVGYIRENAPNQFVSIEYMGILDGEHEITEGPIAEDWQGFENYTFEEQNGSTTVTVDLDVNDQMVEYFRNTYPKALEKLKEICERS</sequence>
<dbReference type="Pfam" id="PF08327">
    <property type="entry name" value="AHSA1"/>
    <property type="match status" value="1"/>
</dbReference>
<comment type="similarity">
    <text evidence="1">Belongs to the AHA1 family.</text>
</comment>